<accession>A0A0G1ASH7</accession>
<gene>
    <name evidence="1" type="ORF">UV33_C0041G0006</name>
</gene>
<organism evidence="1 2">
    <name type="scientific">Candidatus Daviesbacteria bacterium GW2011_GWA1_42_6</name>
    <dbReference type="NCBI Taxonomy" id="1618420"/>
    <lineage>
        <taxon>Bacteria</taxon>
        <taxon>Candidatus Daviesiibacteriota</taxon>
    </lineage>
</organism>
<proteinExistence type="predicted"/>
<dbReference type="EMBL" id="LCEB01000041">
    <property type="protein sequence ID" value="KKS63977.1"/>
    <property type="molecule type" value="Genomic_DNA"/>
</dbReference>
<evidence type="ECO:0000313" key="2">
    <source>
        <dbReference type="Proteomes" id="UP000034135"/>
    </source>
</evidence>
<comment type="caution">
    <text evidence="1">The sequence shown here is derived from an EMBL/GenBank/DDBJ whole genome shotgun (WGS) entry which is preliminary data.</text>
</comment>
<sequence>MPFKEGDKERHIRLADPQLSLDNVHRFPSDKIEKYFERVLAMFEERFSRHPLADDSLCQRLETEDPLEFKRLYREWQGMAKELETGLDECSRWYMRHNVSYALQLVT</sequence>
<name>A0A0G1ASH7_9BACT</name>
<dbReference type="AlphaFoldDB" id="A0A0G1ASH7"/>
<protein>
    <submittedName>
        <fullName evidence="1">Uncharacterized protein</fullName>
    </submittedName>
</protein>
<evidence type="ECO:0000313" key="1">
    <source>
        <dbReference type="EMBL" id="KKS63977.1"/>
    </source>
</evidence>
<reference evidence="1 2" key="1">
    <citation type="journal article" date="2015" name="Nature">
        <title>rRNA introns, odd ribosomes, and small enigmatic genomes across a large radiation of phyla.</title>
        <authorList>
            <person name="Brown C.T."/>
            <person name="Hug L.A."/>
            <person name="Thomas B.C."/>
            <person name="Sharon I."/>
            <person name="Castelle C.J."/>
            <person name="Singh A."/>
            <person name="Wilkins M.J."/>
            <person name="Williams K.H."/>
            <person name="Banfield J.F."/>
        </authorList>
    </citation>
    <scope>NUCLEOTIDE SEQUENCE [LARGE SCALE GENOMIC DNA]</scope>
</reference>
<dbReference type="Proteomes" id="UP000034135">
    <property type="component" value="Unassembled WGS sequence"/>
</dbReference>